<organism evidence="1 2">
    <name type="scientific">Microbacterium caowuchunii</name>
    <dbReference type="NCBI Taxonomy" id="2614638"/>
    <lineage>
        <taxon>Bacteria</taxon>
        <taxon>Bacillati</taxon>
        <taxon>Actinomycetota</taxon>
        <taxon>Actinomycetes</taxon>
        <taxon>Micrococcales</taxon>
        <taxon>Microbacteriaceae</taxon>
        <taxon>Microbacterium</taxon>
    </lineage>
</organism>
<evidence type="ECO:0000313" key="1">
    <source>
        <dbReference type="EMBL" id="KAA9134955.1"/>
    </source>
</evidence>
<keyword evidence="2" id="KW-1185">Reference proteome</keyword>
<dbReference type="EMBL" id="VYUY01000006">
    <property type="protein sequence ID" value="KAA9134955.1"/>
    <property type="molecule type" value="Genomic_DNA"/>
</dbReference>
<gene>
    <name evidence="1" type="ORF">F6B40_04500</name>
</gene>
<name>A0A5N0TIK4_9MICO</name>
<dbReference type="AlphaFoldDB" id="A0A5N0TIK4"/>
<sequence>MAVLIPRILVLGDVLETFSPLFTQDPPLAVLCDDVAAPLVMPRAVVVGVDLRAAGAGREATRLLRERSAAAARVVRTHPSVRHLVIVIVAGPQHEMRRRRAASAAATRRHMEFEREVGRDVEVTVLDVTGCEDAGCFAERLTEHTLDATGVHGVAVLGWSDIRTRSVSEAVHEAYF</sequence>
<comment type="caution">
    <text evidence="1">The sequence shown here is derived from an EMBL/GenBank/DDBJ whole genome shotgun (WGS) entry which is preliminary data.</text>
</comment>
<dbReference type="RefSeq" id="WP_150892310.1">
    <property type="nucleotide sequence ID" value="NZ_VYUY01000006.1"/>
</dbReference>
<proteinExistence type="predicted"/>
<evidence type="ECO:0000313" key="2">
    <source>
        <dbReference type="Proteomes" id="UP000326838"/>
    </source>
</evidence>
<accession>A0A5N0TIK4</accession>
<reference evidence="2" key="1">
    <citation type="submission" date="2019-09" db="EMBL/GenBank/DDBJ databases">
        <title>Mumia zhuanghuii sp. nov. isolated from the intestinal contents of plateau pika (Ochotona curzoniae) in the Qinghai-Tibet plateau of China.</title>
        <authorList>
            <person name="Tian Z."/>
        </authorList>
    </citation>
    <scope>NUCLEOTIDE SEQUENCE [LARGE SCALE GENOMIC DNA]</scope>
    <source>
        <strain evidence="2">L-033</strain>
    </source>
</reference>
<dbReference type="Proteomes" id="UP000326838">
    <property type="component" value="Unassembled WGS sequence"/>
</dbReference>
<protein>
    <submittedName>
        <fullName evidence="1">Uncharacterized protein</fullName>
    </submittedName>
</protein>